<keyword evidence="2" id="KW-0238">DNA-binding</keyword>
<dbReference type="Gene3D" id="3.30.70.920">
    <property type="match status" value="1"/>
</dbReference>
<evidence type="ECO:0000313" key="8">
    <source>
        <dbReference type="Proteomes" id="UP000626370"/>
    </source>
</evidence>
<dbReference type="SMART" id="SM00344">
    <property type="entry name" value="HTH_ASNC"/>
    <property type="match status" value="1"/>
</dbReference>
<dbReference type="InterPro" id="IPR019887">
    <property type="entry name" value="Tscrpt_reg_AsnC/Lrp_C"/>
</dbReference>
<dbReference type="PANTHER" id="PTHR30154:SF0">
    <property type="entry name" value="LEUCINE-RESPONSIVE REGULATORY PROTEIN"/>
    <property type="match status" value="1"/>
</dbReference>
<evidence type="ECO:0000256" key="2">
    <source>
        <dbReference type="ARBA" id="ARBA00023125"/>
    </source>
</evidence>
<feature type="domain" description="HTH asnC-type" evidence="6">
    <location>
        <begin position="9"/>
        <end position="70"/>
    </location>
</feature>
<dbReference type="InterPro" id="IPR019888">
    <property type="entry name" value="Tscrpt_reg_AsnC-like"/>
</dbReference>
<dbReference type="Pfam" id="PF13404">
    <property type="entry name" value="HTH_AsnC-type"/>
    <property type="match status" value="1"/>
</dbReference>
<dbReference type="PRINTS" id="PR00033">
    <property type="entry name" value="HTHASNC"/>
</dbReference>
<dbReference type="Proteomes" id="UP000626370">
    <property type="component" value="Unassembled WGS sequence"/>
</dbReference>
<evidence type="ECO:0000256" key="5">
    <source>
        <dbReference type="ARBA" id="ARBA00039227"/>
    </source>
</evidence>
<dbReference type="InterPro" id="IPR036388">
    <property type="entry name" value="WH-like_DNA-bd_sf"/>
</dbReference>
<reference evidence="8" key="1">
    <citation type="journal article" date="2019" name="Int. J. Syst. Evol. Microbiol.">
        <title>The Global Catalogue of Microorganisms (GCM) 10K type strain sequencing project: providing services to taxonomists for standard genome sequencing and annotation.</title>
        <authorList>
            <consortium name="The Broad Institute Genomics Platform"/>
            <consortium name="The Broad Institute Genome Sequencing Center for Infectious Disease"/>
            <person name="Wu L."/>
            <person name="Ma J."/>
        </authorList>
    </citation>
    <scope>NUCLEOTIDE SEQUENCE [LARGE SCALE GENOMIC DNA]</scope>
    <source>
        <strain evidence="8">CGMCC 1.15922</strain>
    </source>
</reference>
<dbReference type="RefSeq" id="WP_189376877.1">
    <property type="nucleotide sequence ID" value="NZ_BNAH01000003.1"/>
</dbReference>
<dbReference type="Pfam" id="PF01037">
    <property type="entry name" value="AsnC_trans_reg"/>
    <property type="match status" value="1"/>
</dbReference>
<keyword evidence="1" id="KW-0805">Transcription regulation</keyword>
<dbReference type="InterPro" id="IPR000485">
    <property type="entry name" value="AsnC-type_HTH_dom"/>
</dbReference>
<comment type="caution">
    <text evidence="7">The sequence shown here is derived from an EMBL/GenBank/DDBJ whole genome shotgun (WGS) entry which is preliminary data.</text>
</comment>
<keyword evidence="3" id="KW-0010">Activator</keyword>
<organism evidence="7 8">
    <name type="scientific">Thalassotalea profundi</name>
    <dbReference type="NCBI Taxonomy" id="2036687"/>
    <lineage>
        <taxon>Bacteria</taxon>
        <taxon>Pseudomonadati</taxon>
        <taxon>Pseudomonadota</taxon>
        <taxon>Gammaproteobacteria</taxon>
        <taxon>Alteromonadales</taxon>
        <taxon>Colwelliaceae</taxon>
        <taxon>Thalassotalea</taxon>
    </lineage>
</organism>
<accession>A0ABQ3IID9</accession>
<dbReference type="InterPro" id="IPR011008">
    <property type="entry name" value="Dimeric_a/b-barrel"/>
</dbReference>
<dbReference type="NCBIfam" id="NF008370">
    <property type="entry name" value="PRK11169.1"/>
    <property type="match status" value="1"/>
</dbReference>
<dbReference type="InterPro" id="IPR036390">
    <property type="entry name" value="WH_DNA-bd_sf"/>
</dbReference>
<evidence type="ECO:0000259" key="6">
    <source>
        <dbReference type="PROSITE" id="PS50956"/>
    </source>
</evidence>
<dbReference type="SUPFAM" id="SSF46785">
    <property type="entry name" value="Winged helix' DNA-binding domain"/>
    <property type="match status" value="1"/>
</dbReference>
<evidence type="ECO:0000256" key="3">
    <source>
        <dbReference type="ARBA" id="ARBA00023159"/>
    </source>
</evidence>
<keyword evidence="4" id="KW-0804">Transcription</keyword>
<evidence type="ECO:0000313" key="7">
    <source>
        <dbReference type="EMBL" id="GHE82589.1"/>
    </source>
</evidence>
<evidence type="ECO:0000256" key="4">
    <source>
        <dbReference type="ARBA" id="ARBA00023163"/>
    </source>
</evidence>
<evidence type="ECO:0000256" key="1">
    <source>
        <dbReference type="ARBA" id="ARBA00023015"/>
    </source>
</evidence>
<sequence>MSSHSNKKLDRIDRNILVELQKNAKLSNVQLSKKVGLSPTPCLERVKRLEHDKYILGYQAILNPELLDAALLVIVEITLTKTSPDVFDDFSKAVHDLEVIQECHLVSGDFDFLLKTRVADMAAYRNLLGDTLLRLPAVSESRTYVVMEEVKSLNILPIKR</sequence>
<dbReference type="PANTHER" id="PTHR30154">
    <property type="entry name" value="LEUCINE-RESPONSIVE REGULATORY PROTEIN"/>
    <property type="match status" value="1"/>
</dbReference>
<keyword evidence="8" id="KW-1185">Reference proteome</keyword>
<gene>
    <name evidence="7" type="ORF">GCM10011501_08560</name>
</gene>
<protein>
    <recommendedName>
        <fullName evidence="5">Leucine-responsive regulatory protein</fullName>
    </recommendedName>
</protein>
<name>A0ABQ3IID9_9GAMM</name>
<dbReference type="EMBL" id="BNAH01000003">
    <property type="protein sequence ID" value="GHE82589.1"/>
    <property type="molecule type" value="Genomic_DNA"/>
</dbReference>
<dbReference type="PROSITE" id="PS50956">
    <property type="entry name" value="HTH_ASNC_2"/>
    <property type="match status" value="1"/>
</dbReference>
<proteinExistence type="predicted"/>
<dbReference type="SUPFAM" id="SSF54909">
    <property type="entry name" value="Dimeric alpha+beta barrel"/>
    <property type="match status" value="1"/>
</dbReference>
<dbReference type="Gene3D" id="1.10.10.10">
    <property type="entry name" value="Winged helix-like DNA-binding domain superfamily/Winged helix DNA-binding domain"/>
    <property type="match status" value="1"/>
</dbReference>